<gene>
    <name evidence="1" type="ORF">PA905_45350</name>
</gene>
<evidence type="ECO:0008006" key="3">
    <source>
        <dbReference type="Google" id="ProtNLM"/>
    </source>
</evidence>
<sequence length="82" mass="9264">MYPRCTKMNWQEYITINLKVCHGKPCIKGTRIMVSVILDNLADGLTAEEIVAEYPPLQLEDVKAALSYAAALTREEELLPIR</sequence>
<dbReference type="InterPro" id="IPR007367">
    <property type="entry name" value="DUF433"/>
</dbReference>
<dbReference type="SUPFAM" id="SSF46689">
    <property type="entry name" value="Homeodomain-like"/>
    <property type="match status" value="1"/>
</dbReference>
<protein>
    <recommendedName>
        <fullName evidence="3">Antitoxin</fullName>
    </recommendedName>
</protein>
<dbReference type="PANTHER" id="PTHR34849:SF3">
    <property type="entry name" value="SSR2962 PROTEIN"/>
    <property type="match status" value="1"/>
</dbReference>
<dbReference type="Proteomes" id="UP000299794">
    <property type="component" value="Unassembled WGS sequence"/>
</dbReference>
<comment type="caution">
    <text evidence="1">The sequence shown here is derived from an EMBL/GenBank/DDBJ whole genome shotgun (WGS) entry which is preliminary data.</text>
</comment>
<dbReference type="InterPro" id="IPR009057">
    <property type="entry name" value="Homeodomain-like_sf"/>
</dbReference>
<dbReference type="PANTHER" id="PTHR34849">
    <property type="entry name" value="SSL5025 PROTEIN"/>
    <property type="match status" value="1"/>
</dbReference>
<dbReference type="AlphaFoldDB" id="A0A4P5ZL47"/>
<reference evidence="2" key="1">
    <citation type="submission" date="2019-02" db="EMBL/GenBank/DDBJ databases">
        <title>Draft genome sequence of Planktothrix agardhii NIES-905.</title>
        <authorList>
            <person name="Yamaguchi H."/>
            <person name="Suzuki S."/>
            <person name="Kawachi M."/>
        </authorList>
    </citation>
    <scope>NUCLEOTIDE SEQUENCE [LARGE SCALE GENOMIC DNA]</scope>
    <source>
        <strain evidence="2">CCAP 1459/11A</strain>
    </source>
</reference>
<proteinExistence type="predicted"/>
<evidence type="ECO:0000313" key="2">
    <source>
        <dbReference type="Proteomes" id="UP000299794"/>
    </source>
</evidence>
<dbReference type="Gene3D" id="1.10.10.10">
    <property type="entry name" value="Winged helix-like DNA-binding domain superfamily/Winged helix DNA-binding domain"/>
    <property type="match status" value="1"/>
</dbReference>
<dbReference type="Pfam" id="PF04255">
    <property type="entry name" value="DUF433"/>
    <property type="match status" value="1"/>
</dbReference>
<dbReference type="EMBL" id="BJCD01000077">
    <property type="protein sequence ID" value="GDZ96103.1"/>
    <property type="molecule type" value="Genomic_DNA"/>
</dbReference>
<evidence type="ECO:0000313" key="1">
    <source>
        <dbReference type="EMBL" id="GDZ96103.1"/>
    </source>
</evidence>
<dbReference type="RefSeq" id="WP_233423087.1">
    <property type="nucleotide sequence ID" value="NZ_BJCD01000077.1"/>
</dbReference>
<accession>A0A4P5ZL47</accession>
<dbReference type="InterPro" id="IPR036388">
    <property type="entry name" value="WH-like_DNA-bd_sf"/>
</dbReference>
<organism evidence="1 2">
    <name type="scientific">Planktothrix agardhii CCAP 1459/11A</name>
    <dbReference type="NCBI Taxonomy" id="282420"/>
    <lineage>
        <taxon>Bacteria</taxon>
        <taxon>Bacillati</taxon>
        <taxon>Cyanobacteriota</taxon>
        <taxon>Cyanophyceae</taxon>
        <taxon>Oscillatoriophycideae</taxon>
        <taxon>Oscillatoriales</taxon>
        <taxon>Microcoleaceae</taxon>
        <taxon>Planktothrix</taxon>
    </lineage>
</organism>
<name>A0A4P5ZL47_PLAAG</name>